<dbReference type="InterPro" id="IPR003395">
    <property type="entry name" value="RecF/RecN/SMC_N"/>
</dbReference>
<dbReference type="InterPro" id="IPR010935">
    <property type="entry name" value="SMC_hinge"/>
</dbReference>
<feature type="coiled-coil region" evidence="11">
    <location>
        <begin position="672"/>
        <end position="776"/>
    </location>
</feature>
<evidence type="ECO:0000313" key="13">
    <source>
        <dbReference type="Proteomes" id="UP001652625"/>
    </source>
</evidence>
<dbReference type="InterPro" id="IPR027417">
    <property type="entry name" value="P-loop_NTPase"/>
</dbReference>
<organism evidence="13 14">
    <name type="scientific">Hydra vulgaris</name>
    <name type="common">Hydra</name>
    <name type="synonym">Hydra attenuata</name>
    <dbReference type="NCBI Taxonomy" id="6087"/>
    <lineage>
        <taxon>Eukaryota</taxon>
        <taxon>Metazoa</taxon>
        <taxon>Cnidaria</taxon>
        <taxon>Hydrozoa</taxon>
        <taxon>Hydroidolina</taxon>
        <taxon>Anthoathecata</taxon>
        <taxon>Aplanulata</taxon>
        <taxon>Hydridae</taxon>
        <taxon>Hydra</taxon>
    </lineage>
</organism>
<feature type="domain" description="SMC hinge" evidence="12">
    <location>
        <begin position="513"/>
        <end position="630"/>
    </location>
</feature>
<dbReference type="Proteomes" id="UP001652625">
    <property type="component" value="Chromosome 12"/>
</dbReference>
<evidence type="ECO:0000256" key="7">
    <source>
        <dbReference type="ARBA" id="ARBA00023054"/>
    </source>
</evidence>
<dbReference type="PANTHER" id="PTHR18937:SF12">
    <property type="entry name" value="STRUCTURAL MAINTENANCE OF CHROMOSOMES PROTEIN"/>
    <property type="match status" value="1"/>
</dbReference>
<dbReference type="GeneID" id="100197842"/>
<dbReference type="PANTHER" id="PTHR18937">
    <property type="entry name" value="STRUCTURAL MAINTENANCE OF CHROMOSOMES SMC FAMILY MEMBER"/>
    <property type="match status" value="1"/>
</dbReference>
<keyword evidence="13" id="KW-1185">Reference proteome</keyword>
<dbReference type="SUPFAM" id="SSF75553">
    <property type="entry name" value="Smc hinge domain"/>
    <property type="match status" value="1"/>
</dbReference>
<dbReference type="Gene3D" id="3.30.70.1620">
    <property type="match status" value="1"/>
</dbReference>
<keyword evidence="8 10" id="KW-0539">Nucleus</keyword>
<evidence type="ECO:0000256" key="4">
    <source>
        <dbReference type="ARBA" id="ARBA00022454"/>
    </source>
</evidence>
<evidence type="ECO:0000256" key="9">
    <source>
        <dbReference type="ARBA" id="ARBA00023306"/>
    </source>
</evidence>
<evidence type="ECO:0000256" key="5">
    <source>
        <dbReference type="ARBA" id="ARBA00022618"/>
    </source>
</evidence>
<evidence type="ECO:0000256" key="10">
    <source>
        <dbReference type="PIRNR" id="PIRNR005719"/>
    </source>
</evidence>
<evidence type="ECO:0000256" key="6">
    <source>
        <dbReference type="ARBA" id="ARBA00022776"/>
    </source>
</evidence>
<evidence type="ECO:0000256" key="1">
    <source>
        <dbReference type="ARBA" id="ARBA00004123"/>
    </source>
</evidence>
<comment type="subcellular location">
    <subcellularLocation>
        <location evidence="2">Chromosome</location>
    </subcellularLocation>
    <subcellularLocation>
        <location evidence="1 10">Nucleus</location>
    </subcellularLocation>
</comment>
<reference evidence="14" key="1">
    <citation type="submission" date="2025-08" db="UniProtKB">
        <authorList>
            <consortium name="RefSeq"/>
        </authorList>
    </citation>
    <scope>IDENTIFICATION</scope>
</reference>
<dbReference type="Gene3D" id="3.40.50.300">
    <property type="entry name" value="P-loop containing nucleotide triphosphate hydrolases"/>
    <property type="match status" value="2"/>
</dbReference>
<feature type="coiled-coil region" evidence="11">
    <location>
        <begin position="165"/>
        <end position="266"/>
    </location>
</feature>
<protein>
    <recommendedName>
        <fullName evidence="10">Structural maintenance of chromosomes protein</fullName>
    </recommendedName>
</protein>
<feature type="coiled-coil region" evidence="11">
    <location>
        <begin position="313"/>
        <end position="357"/>
    </location>
</feature>
<name>A0ABM4D3X9_HYDVU</name>
<feature type="coiled-coil region" evidence="11">
    <location>
        <begin position="834"/>
        <end position="889"/>
    </location>
</feature>
<evidence type="ECO:0000313" key="14">
    <source>
        <dbReference type="RefSeq" id="XP_065668984.1"/>
    </source>
</evidence>
<feature type="coiled-coil region" evidence="11">
    <location>
        <begin position="982"/>
        <end position="1064"/>
    </location>
</feature>
<dbReference type="InterPro" id="IPR036277">
    <property type="entry name" value="SMC_hinge_sf"/>
</dbReference>
<evidence type="ECO:0000259" key="12">
    <source>
        <dbReference type="SMART" id="SM00968"/>
    </source>
</evidence>
<keyword evidence="5" id="KW-0132">Cell division</keyword>
<evidence type="ECO:0000256" key="8">
    <source>
        <dbReference type="ARBA" id="ARBA00023242"/>
    </source>
</evidence>
<evidence type="ECO:0000256" key="3">
    <source>
        <dbReference type="ARBA" id="ARBA00005597"/>
    </source>
</evidence>
<dbReference type="InterPro" id="IPR024704">
    <property type="entry name" value="SMC"/>
</dbReference>
<dbReference type="Pfam" id="PF06470">
    <property type="entry name" value="SMC_hinge"/>
    <property type="match status" value="1"/>
</dbReference>
<dbReference type="RefSeq" id="XP_065668984.1">
    <property type="nucleotide sequence ID" value="XM_065812912.1"/>
</dbReference>
<accession>A0ABM4D3X9</accession>
<sequence length="1226" mass="140526">MPGYLEKLEIINFKSYKGKHLIGFSKFSAIIGPNGCGKSNMMDAISFVLGEKTFNLRVKSVKELIHGAPIKQPVATTAQVSAHYIDYNKDGEKQETVFCRKIIGSGTEYRINGKLVANKEYHSALEDIGILIKAKNFLVFQGAVESIAMKTLKERTAMFEKISGSGELIEEYDKKKQEMLTAEEDTTFSLNKKKGINAERKEARAEKEEAEKYKKLTQDLFDAKLQAQLFKLYYAEQDLKNFEVELKEHNNELEKIKSRKVTVETQLKLKKSEGGKFSREIALKDKDISEKEAEISKKQPLYLKAKQVTQHEMKKMEDANNAYNKHKKNADKQKEEIKDLEKSLIEIQKLAKAYEKEIGESQGQSLHLIGSQMAEYNQLKEMAGKETSEVQTRLDKINREQKGDTANLHQLNQRKLNLESRLKELKEERAQLHQRVKDSCDYIAANEAKLSELNNQHNVLNNNVNEANERYNQKCSLLEGVELELGEAKADKNEDARSQERAETVKKLKELYPGVYGRLVDLCEPVHKRYAIAITKVLGKYMDGIVVDTEKTGRECVQYMKEQSLPRETFMPLDTLKIKSTNEQLREIGGSAKLVIDIIKYDPSCIKKALQFSCGNSLVCDTAEEARQVAFRGSERRRTVSIDGTLFEKSGVISGGLGAVKIKAKRWDSKRINQLKQKRDEYQAELKELQGERRKAPGLSELKSLIQGLEAKLKWTKRDKETIENQTMTRNEQEMEVINSKIEEILPDIANFTESIKKREKEVQKIEKEKNVIEDQIFASFCLQIGVQNIRQYEETQLVAQQEKTEKMLQFQKQEGKLQNQIDYLKSCDHTEQMKKLEKKIKESEVEIEKLKIEEKKLLKDIDINLNELDKWRQEIQVMKTNAEKKDADIKETKKLLSAILKDESSVEKKKSFKERQIEEKRSDRHSLLKQCKMDDITIPFKKGSMNDIEASGNTLSQTDDEMQGSQGSVTYNKENSVIIDYAKLKDEYKKLADENEIKNVQQELTSTITSLESTISRIVAPNMKAVSRLDEVQNRLKETNDEFENTRKRAKKAKAEYEAIQKERYDKFMDAFEHVSQKIDEIYKELSNNSSAQAFLGPENGDEPYLEGISYNCVAPGKRFRPMDNLSGGEKTVAALALLFAIHSYQPSPFFVLDEIDAALDNTNINRVAKYIKKQTKDHFQCIVISLKDEFYTKVDSVIGVTADPDKDCTTTSTLTLDLTQFPES</sequence>
<proteinExistence type="inferred from homology"/>
<dbReference type="PIRSF" id="PIRSF005719">
    <property type="entry name" value="SMC"/>
    <property type="match status" value="1"/>
</dbReference>
<dbReference type="Pfam" id="PF02463">
    <property type="entry name" value="SMC_N"/>
    <property type="match status" value="1"/>
</dbReference>
<evidence type="ECO:0000256" key="2">
    <source>
        <dbReference type="ARBA" id="ARBA00004286"/>
    </source>
</evidence>
<keyword evidence="7 11" id="KW-0175">Coiled coil</keyword>
<dbReference type="CDD" id="cd03275">
    <property type="entry name" value="ABC_SMC1_euk"/>
    <property type="match status" value="1"/>
</dbReference>
<comment type="similarity">
    <text evidence="3">Belongs to the SMC family. SMC1 subfamily.</text>
</comment>
<keyword evidence="6" id="KW-0498">Mitosis</keyword>
<dbReference type="SUPFAM" id="SSF52540">
    <property type="entry name" value="P-loop containing nucleoside triphosphate hydrolases"/>
    <property type="match status" value="1"/>
</dbReference>
<feature type="coiled-coil region" evidence="11">
    <location>
        <begin position="408"/>
        <end position="470"/>
    </location>
</feature>
<evidence type="ECO:0000256" key="11">
    <source>
        <dbReference type="SAM" id="Coils"/>
    </source>
</evidence>
<dbReference type="Gene3D" id="1.20.1060.20">
    <property type="match status" value="1"/>
</dbReference>
<dbReference type="SMART" id="SM00968">
    <property type="entry name" value="SMC_hinge"/>
    <property type="match status" value="1"/>
</dbReference>
<keyword evidence="9" id="KW-0131">Cell cycle</keyword>
<gene>
    <name evidence="14" type="primary">LOC100197842</name>
</gene>
<dbReference type="InterPro" id="IPR028468">
    <property type="entry name" value="Smc1_ABC"/>
</dbReference>
<keyword evidence="4" id="KW-0158">Chromosome</keyword>